<evidence type="ECO:0000313" key="6">
    <source>
        <dbReference type="EMBL" id="MBM6913675.1"/>
    </source>
</evidence>
<comment type="caution">
    <text evidence="6">The sequence shown here is derived from an EMBL/GenBank/DDBJ whole genome shotgun (WGS) entry which is preliminary data.</text>
</comment>
<accession>A0ABS2GK39</accession>
<feature type="coiled-coil region" evidence="4">
    <location>
        <begin position="407"/>
        <end position="455"/>
    </location>
</feature>
<dbReference type="SUPFAM" id="SSF52540">
    <property type="entry name" value="P-loop containing nucleoside triphosphate hydrolases"/>
    <property type="match status" value="1"/>
</dbReference>
<dbReference type="Gene3D" id="3.40.50.300">
    <property type="entry name" value="P-loop containing nucleotide triphosphate hydrolases"/>
    <property type="match status" value="2"/>
</dbReference>
<dbReference type="Pfam" id="PF13166">
    <property type="entry name" value="AAA_13"/>
    <property type="match status" value="1"/>
</dbReference>
<evidence type="ECO:0000256" key="3">
    <source>
        <dbReference type="ARBA" id="ARBA00013368"/>
    </source>
</evidence>
<feature type="domain" description="Protein CR006 P-loop" evidence="5">
    <location>
        <begin position="21"/>
        <end position="715"/>
    </location>
</feature>
<reference evidence="6 7" key="1">
    <citation type="journal article" date="2021" name="Sci. Rep.">
        <title>The distribution of antibiotic resistance genes in chicken gut microbiota commensals.</title>
        <authorList>
            <person name="Juricova H."/>
            <person name="Matiasovicova J."/>
            <person name="Kubasova T."/>
            <person name="Cejkova D."/>
            <person name="Rychlik I."/>
        </authorList>
    </citation>
    <scope>NUCLEOTIDE SEQUENCE [LARGE SCALE GENOMIC DNA]</scope>
    <source>
        <strain evidence="6 7">An537</strain>
    </source>
</reference>
<evidence type="ECO:0000313" key="7">
    <source>
        <dbReference type="Proteomes" id="UP000707138"/>
    </source>
</evidence>
<name>A0ABS2GK39_9FIRM</name>
<dbReference type="EMBL" id="JACJLA010000032">
    <property type="protein sequence ID" value="MBM6913675.1"/>
    <property type="molecule type" value="Genomic_DNA"/>
</dbReference>
<evidence type="ECO:0000256" key="4">
    <source>
        <dbReference type="SAM" id="Coils"/>
    </source>
</evidence>
<feature type="coiled-coil region" evidence="4">
    <location>
        <begin position="93"/>
        <end position="134"/>
    </location>
</feature>
<evidence type="ECO:0000259" key="5">
    <source>
        <dbReference type="Pfam" id="PF13166"/>
    </source>
</evidence>
<comment type="similarity">
    <text evidence="1">Belongs to the SMC family. SbcC subfamily.</text>
</comment>
<organism evidence="6 7">
    <name type="scientific">Veillonella magna</name>
    <dbReference type="NCBI Taxonomy" id="464322"/>
    <lineage>
        <taxon>Bacteria</taxon>
        <taxon>Bacillati</taxon>
        <taxon>Bacillota</taxon>
        <taxon>Negativicutes</taxon>
        <taxon>Veillonellales</taxon>
        <taxon>Veillonellaceae</taxon>
        <taxon>Veillonella</taxon>
    </lineage>
</organism>
<dbReference type="SUPFAM" id="SSF75712">
    <property type="entry name" value="Rad50 coiled-coil Zn hook"/>
    <property type="match status" value="1"/>
</dbReference>
<gene>
    <name evidence="6" type="ORF">H6A01_10195</name>
</gene>
<evidence type="ECO:0000256" key="1">
    <source>
        <dbReference type="ARBA" id="ARBA00006930"/>
    </source>
</evidence>
<keyword evidence="4" id="KW-0175">Coiled coil</keyword>
<dbReference type="InterPro" id="IPR026866">
    <property type="entry name" value="CR006_AAA"/>
</dbReference>
<feature type="coiled-coil region" evidence="4">
    <location>
        <begin position="330"/>
        <end position="357"/>
    </location>
</feature>
<protein>
    <recommendedName>
        <fullName evidence="3">Nuclease SbcCD subunit C</fullName>
    </recommendedName>
</protein>
<dbReference type="InterPro" id="IPR027417">
    <property type="entry name" value="P-loop_NTPase"/>
</dbReference>
<sequence length="732" mass="85335">MISKITIGKIATYKDDVEVYPAKINFIFGANGTGKSTLSRGLKRIGENNFASCNIEWENNNEEEILVYNKEFIEENFLRDERIKGIFTLGEKAVKVRKEIDNNQKLLEDKNEKLERHEKSIGVVNTELQQLKDQVIAECWKKQKDVRDSFPLALQGYRSSKLKFFSKIKEVYDCLAPDTFSQAKFNEIEKLYQLSFSDDLDKDEVYKTNTGLGIDEGKIITLLKERIIGKNDSSIGQLIDFLNNSDWVKHGIQYMEHLDGKCPFCQQPLHTDVKSEIEEYFDQEYNNKYEKLIKYKGVYEELKLSIEDNYKQIINSIYSYISGDKIKDFKEKYLELIKILSENLNKIENKCNNLSIEYTVESIESYIVNFNKTISALNEEVKSHNSIVDDKARSQNLCKKQLWEYIVENLKGILDTYKERISEKNKALESLGEKRATIKSEIRKLKKEISDKQKDLTSIHPVAENINNVLNKFGFTGFRISIDNEKKGAYKIVRPTGEDASKSLSEGEHNFISFLYYYYLCLGSQNEEYSQRKRVLVIDDPVSSMDSNVLFIVSTLVRDLIRKCKEDGKKTEQIIILTHNVYFYKEITYLGRGSDSNYKYFILKKCSETTSIEEYSSNPINTAYEALWKELENKDEHSAVIIMNVMRRILEYYFTVIGGIQYEKCIDEMEGTDKYICKSLISFINEGSHAIFEDILYQSDEQNIDNYKRVFKEIFNILGHSAHYDMMMKKVK</sequence>
<evidence type="ECO:0000256" key="2">
    <source>
        <dbReference type="ARBA" id="ARBA00011322"/>
    </source>
</evidence>
<keyword evidence="7" id="KW-1185">Reference proteome</keyword>
<dbReference type="PANTHER" id="PTHR32114:SF2">
    <property type="entry name" value="ABC TRANSPORTER ABCH.3"/>
    <property type="match status" value="1"/>
</dbReference>
<dbReference type="PANTHER" id="PTHR32114">
    <property type="entry name" value="ABC TRANSPORTER ABCH.3"/>
    <property type="match status" value="1"/>
</dbReference>
<comment type="subunit">
    <text evidence="2">Heterodimer of SbcC and SbcD.</text>
</comment>
<dbReference type="RefSeq" id="WP_205088522.1">
    <property type="nucleotide sequence ID" value="NZ_JACJLA010000032.1"/>
</dbReference>
<dbReference type="Proteomes" id="UP000707138">
    <property type="component" value="Unassembled WGS sequence"/>
</dbReference>
<proteinExistence type="inferred from homology"/>